<evidence type="ECO:0000313" key="3">
    <source>
        <dbReference type="EMBL" id="POM81964.1"/>
    </source>
</evidence>
<evidence type="ECO:0000313" key="4">
    <source>
        <dbReference type="Proteomes" id="UP000236928"/>
    </source>
</evidence>
<keyword evidence="1" id="KW-0175">Coiled coil</keyword>
<proteinExistence type="predicted"/>
<organism evidence="3 4">
    <name type="scientific">Cryptosporidium meleagridis</name>
    <dbReference type="NCBI Taxonomy" id="93969"/>
    <lineage>
        <taxon>Eukaryota</taxon>
        <taxon>Sar</taxon>
        <taxon>Alveolata</taxon>
        <taxon>Apicomplexa</taxon>
        <taxon>Conoidasida</taxon>
        <taxon>Coccidia</taxon>
        <taxon>Eucoccidiorida</taxon>
        <taxon>Eimeriorina</taxon>
        <taxon>Cryptosporidiidae</taxon>
        <taxon>Cryptosporidium</taxon>
    </lineage>
</organism>
<gene>
    <name evidence="3" type="ORF">CmeUKMEL1_00025</name>
</gene>
<dbReference type="EMBL" id="JIBK01000002">
    <property type="protein sequence ID" value="POM81964.1"/>
    <property type="molecule type" value="Genomic_DNA"/>
</dbReference>
<feature type="region of interest" description="Disordered" evidence="2">
    <location>
        <begin position="69"/>
        <end position="97"/>
    </location>
</feature>
<reference evidence="3 4" key="1">
    <citation type="submission" date="2014-04" db="EMBL/GenBank/DDBJ databases">
        <title>Comparative Genomics of Cryptosporidium Species.</title>
        <authorList>
            <person name="Silva J.C."/>
            <person name="Su Q."/>
            <person name="Chalmers R."/>
            <person name="Chibucos M.C."/>
            <person name="Elwin K."/>
            <person name="Godinez A."/>
            <person name="Guo F."/>
            <person name="Huynh K."/>
            <person name="Orvis J."/>
            <person name="Ott S."/>
            <person name="Sadzewicz L."/>
            <person name="Sengamalay N."/>
            <person name="Shetty A."/>
            <person name="Sun M."/>
            <person name="Tallon L."/>
            <person name="Xiao L."/>
            <person name="Zhang H."/>
            <person name="Fraser C.M."/>
            <person name="Zhu G."/>
            <person name="Kissinger J."/>
            <person name="Widmer G."/>
        </authorList>
    </citation>
    <scope>NUCLEOTIDE SEQUENCE [LARGE SCALE GENOMIC DNA]</scope>
    <source>
        <strain evidence="3 4">UKMEL1</strain>
    </source>
</reference>
<accession>A0A2P4YVY9</accession>
<dbReference type="VEuPathDB" id="CryptoDB:CmeUKMEL1_00025"/>
<feature type="coiled-coil region" evidence="1">
    <location>
        <begin position="110"/>
        <end position="309"/>
    </location>
</feature>
<evidence type="ECO:0000256" key="2">
    <source>
        <dbReference type="SAM" id="MobiDB-lite"/>
    </source>
</evidence>
<name>A0A2P4YVY9_9CRYT</name>
<keyword evidence="4" id="KW-1185">Reference proteome</keyword>
<sequence length="437" mass="50328">MACLSQRFKAQTITQLFFLIAFISLNGFFSEASSSQQNKDPKSIRFVQKGLPPYVSSSKPGSYFRHLQTTVEQDSSSSPDESSPKEQSRPKPVGPKYRFVHAPVGYEKSKSAYLSEIQSLKEANEKLNEEVKSQAQKIKALMAENKELREKIEGESKKINSSNSKLRSLEEDLKKKEKQNELLSSMLSQKEKTISEQKLEIRSLVQQIQDKEIFLESKERTFSELEKQINNKAEYLQALEKDQEKFKEEKELEALKLMEKIENLSANVREHASKQELLVSEKNQLEAKIQELIAERDRANKALNECLESLNAKEVKNQAENVPKKTPPEEKRILFDTVLKQMGSKQIKEKWVKAPPLKHPEGINVESPLVPEIVKVFSSLRKKRENDFKAFITENGLQNEDKEKQKQLYEKYKENNIAPSPTGIQQFTRFKKESVSD</sequence>
<comment type="caution">
    <text evidence="3">The sequence shown here is derived from an EMBL/GenBank/DDBJ whole genome shotgun (WGS) entry which is preliminary data.</text>
</comment>
<protein>
    <submittedName>
        <fullName evidence="3">Uncharacterized protein</fullName>
    </submittedName>
</protein>
<dbReference type="AlphaFoldDB" id="A0A2P4YVY9"/>
<evidence type="ECO:0000256" key="1">
    <source>
        <dbReference type="SAM" id="Coils"/>
    </source>
</evidence>
<dbReference type="OrthoDB" id="343838at2759"/>
<feature type="compositionally biased region" description="Polar residues" evidence="2">
    <location>
        <begin position="417"/>
        <end position="428"/>
    </location>
</feature>
<feature type="region of interest" description="Disordered" evidence="2">
    <location>
        <begin position="416"/>
        <end position="437"/>
    </location>
</feature>
<dbReference type="Proteomes" id="UP000236928">
    <property type="component" value="Unassembled WGS sequence"/>
</dbReference>